<feature type="compositionally biased region" description="Pro residues" evidence="1">
    <location>
        <begin position="80"/>
        <end position="98"/>
    </location>
</feature>
<protein>
    <submittedName>
        <fullName evidence="2">Uncharacterized protein</fullName>
    </submittedName>
</protein>
<dbReference type="AlphaFoldDB" id="A0A4C1YH07"/>
<evidence type="ECO:0000256" key="1">
    <source>
        <dbReference type="SAM" id="MobiDB-lite"/>
    </source>
</evidence>
<accession>A0A4C1YH07</accession>
<name>A0A4C1YH07_EUMVA</name>
<comment type="caution">
    <text evidence="2">The sequence shown here is derived from an EMBL/GenBank/DDBJ whole genome shotgun (WGS) entry which is preliminary data.</text>
</comment>
<feature type="region of interest" description="Disordered" evidence="1">
    <location>
        <begin position="75"/>
        <end position="108"/>
    </location>
</feature>
<dbReference type="EMBL" id="BGZK01001192">
    <property type="protein sequence ID" value="GBP73919.1"/>
    <property type="molecule type" value="Genomic_DNA"/>
</dbReference>
<reference evidence="2 3" key="1">
    <citation type="journal article" date="2019" name="Commun. Biol.">
        <title>The bagworm genome reveals a unique fibroin gene that provides high tensile strength.</title>
        <authorList>
            <person name="Kono N."/>
            <person name="Nakamura H."/>
            <person name="Ohtoshi R."/>
            <person name="Tomita M."/>
            <person name="Numata K."/>
            <person name="Arakawa K."/>
        </authorList>
    </citation>
    <scope>NUCLEOTIDE SEQUENCE [LARGE SCALE GENOMIC DNA]</scope>
</reference>
<evidence type="ECO:0000313" key="2">
    <source>
        <dbReference type="EMBL" id="GBP73919.1"/>
    </source>
</evidence>
<keyword evidence="3" id="KW-1185">Reference proteome</keyword>
<proteinExistence type="predicted"/>
<evidence type="ECO:0000313" key="3">
    <source>
        <dbReference type="Proteomes" id="UP000299102"/>
    </source>
</evidence>
<sequence length="127" mass="14006">MKTVTLGMTCTVRDVFSHKVAFDSETRSSPFHLSASEKRKADECVGVLQGHQTSIQRLGDTLGGDIFKKMAPRHDVPAVAVPPPRTQQAAPPRPPPPGRLQRPPHDNPVVYMQNVNANTNTRPIIHR</sequence>
<dbReference type="Proteomes" id="UP000299102">
    <property type="component" value="Unassembled WGS sequence"/>
</dbReference>
<gene>
    <name evidence="2" type="ORF">EVAR_103145_1</name>
</gene>
<organism evidence="2 3">
    <name type="scientific">Eumeta variegata</name>
    <name type="common">Bagworm moth</name>
    <name type="synonym">Eumeta japonica</name>
    <dbReference type="NCBI Taxonomy" id="151549"/>
    <lineage>
        <taxon>Eukaryota</taxon>
        <taxon>Metazoa</taxon>
        <taxon>Ecdysozoa</taxon>
        <taxon>Arthropoda</taxon>
        <taxon>Hexapoda</taxon>
        <taxon>Insecta</taxon>
        <taxon>Pterygota</taxon>
        <taxon>Neoptera</taxon>
        <taxon>Endopterygota</taxon>
        <taxon>Lepidoptera</taxon>
        <taxon>Glossata</taxon>
        <taxon>Ditrysia</taxon>
        <taxon>Tineoidea</taxon>
        <taxon>Psychidae</taxon>
        <taxon>Oiketicinae</taxon>
        <taxon>Eumeta</taxon>
    </lineage>
</organism>